<proteinExistence type="predicted"/>
<dbReference type="PROSITE" id="PS51257">
    <property type="entry name" value="PROKAR_LIPOPROTEIN"/>
    <property type="match status" value="1"/>
</dbReference>
<dbReference type="EMBL" id="JBCDNA010000003">
    <property type="protein sequence ID" value="MEL4456810.1"/>
    <property type="molecule type" value="Genomic_DNA"/>
</dbReference>
<feature type="domain" description="DUF4296" evidence="1">
    <location>
        <begin position="25"/>
        <end position="104"/>
    </location>
</feature>
<evidence type="ECO:0000259" key="1">
    <source>
        <dbReference type="Pfam" id="PF14129"/>
    </source>
</evidence>
<organism evidence="2 3">
    <name type="scientific">Lutimonas vermicola</name>
    <dbReference type="NCBI Taxonomy" id="414288"/>
    <lineage>
        <taxon>Bacteria</taxon>
        <taxon>Pseudomonadati</taxon>
        <taxon>Bacteroidota</taxon>
        <taxon>Flavobacteriia</taxon>
        <taxon>Flavobacteriales</taxon>
        <taxon>Flavobacteriaceae</taxon>
        <taxon>Lutimonas</taxon>
    </lineage>
</organism>
<dbReference type="RefSeq" id="WP_342160975.1">
    <property type="nucleotide sequence ID" value="NZ_JBCDNA010000003.1"/>
</dbReference>
<evidence type="ECO:0000313" key="3">
    <source>
        <dbReference type="Proteomes" id="UP001474120"/>
    </source>
</evidence>
<accession>A0ABU9L4T8</accession>
<reference evidence="2 3" key="1">
    <citation type="submission" date="2024-04" db="EMBL/GenBank/DDBJ databases">
        <title>whole genome sequencing of Lutimonas vermicola strain IMCC1616.</title>
        <authorList>
            <person name="Bae S.S."/>
        </authorList>
    </citation>
    <scope>NUCLEOTIDE SEQUENCE [LARGE SCALE GENOMIC DNA]</scope>
    <source>
        <strain evidence="2 3">IMCC1616</strain>
    </source>
</reference>
<dbReference type="Proteomes" id="UP001474120">
    <property type="component" value="Unassembled WGS sequence"/>
</dbReference>
<name>A0ABU9L4T8_9FLAO</name>
<protein>
    <submittedName>
        <fullName evidence="2">DUF4296 domain-containing protein</fullName>
    </submittedName>
</protein>
<gene>
    <name evidence="2" type="ORF">AABB81_12950</name>
</gene>
<sequence>MKILYSFILILFLFACQDKGNYKKPENLISKSKMTDLLLDMHLVVGTSNVQNIYLEKNRNYMSLVYEKYGVDSTQFAQSNLYYTSQIGEYEEIFEEVHRRMKILKETYESRMDSIMGLQETEKKANEKRDSIIEAQRKRQNILN</sequence>
<comment type="caution">
    <text evidence="2">The sequence shown here is derived from an EMBL/GenBank/DDBJ whole genome shotgun (WGS) entry which is preliminary data.</text>
</comment>
<dbReference type="InterPro" id="IPR025381">
    <property type="entry name" value="DUF4296"/>
</dbReference>
<evidence type="ECO:0000313" key="2">
    <source>
        <dbReference type="EMBL" id="MEL4456810.1"/>
    </source>
</evidence>
<keyword evidence="3" id="KW-1185">Reference proteome</keyword>
<dbReference type="Pfam" id="PF14129">
    <property type="entry name" value="DUF4296"/>
    <property type="match status" value="1"/>
</dbReference>